<protein>
    <submittedName>
        <fullName evidence="3">Uncharacterized protein</fullName>
    </submittedName>
</protein>
<sequence length="132" mass="14394">MFFAFLPMNGILMVAALKRLTSLETAPILIMLIRCSIDCVYKGCDSAIAVIPGSMVPICWGPRSKDHLALSLDSQIRGVSILPKLANPKLLTTAFSEAGGNVDDEHVRSKLQVNDEGEEGESDEEEEKDDDE</sequence>
<reference evidence="3" key="1">
    <citation type="journal article" date="2020" name="bioRxiv">
        <title>Hybrid origin of Populus tomentosa Carr. identified through genome sequencing and phylogenomic analysis.</title>
        <authorList>
            <person name="An X."/>
            <person name="Gao K."/>
            <person name="Chen Z."/>
            <person name="Li J."/>
            <person name="Yang X."/>
            <person name="Yang X."/>
            <person name="Zhou J."/>
            <person name="Guo T."/>
            <person name="Zhao T."/>
            <person name="Huang S."/>
            <person name="Miao D."/>
            <person name="Khan W.U."/>
            <person name="Rao P."/>
            <person name="Ye M."/>
            <person name="Lei B."/>
            <person name="Liao W."/>
            <person name="Wang J."/>
            <person name="Ji L."/>
            <person name="Li Y."/>
            <person name="Guo B."/>
            <person name="Mustafa N.S."/>
            <person name="Li S."/>
            <person name="Yun Q."/>
            <person name="Keller S.R."/>
            <person name="Mao J."/>
            <person name="Zhang R."/>
            <person name="Strauss S.H."/>
        </authorList>
    </citation>
    <scope>NUCLEOTIDE SEQUENCE</scope>
    <source>
        <strain evidence="3">GM15</strain>
        <tissue evidence="3">Leaf</tissue>
    </source>
</reference>
<feature type="region of interest" description="Disordered" evidence="1">
    <location>
        <begin position="102"/>
        <end position="132"/>
    </location>
</feature>
<keyword evidence="2" id="KW-0732">Signal</keyword>
<dbReference type="AlphaFoldDB" id="A0A8X8CUF5"/>
<name>A0A8X8CUF5_POPTO</name>
<keyword evidence="4" id="KW-1185">Reference proteome</keyword>
<feature type="signal peptide" evidence="2">
    <location>
        <begin position="1"/>
        <end position="16"/>
    </location>
</feature>
<organism evidence="3 4">
    <name type="scientific">Populus tomentosa</name>
    <name type="common">Chinese white poplar</name>
    <dbReference type="NCBI Taxonomy" id="118781"/>
    <lineage>
        <taxon>Eukaryota</taxon>
        <taxon>Viridiplantae</taxon>
        <taxon>Streptophyta</taxon>
        <taxon>Embryophyta</taxon>
        <taxon>Tracheophyta</taxon>
        <taxon>Spermatophyta</taxon>
        <taxon>Magnoliopsida</taxon>
        <taxon>eudicotyledons</taxon>
        <taxon>Gunneridae</taxon>
        <taxon>Pentapetalae</taxon>
        <taxon>rosids</taxon>
        <taxon>fabids</taxon>
        <taxon>Malpighiales</taxon>
        <taxon>Salicaceae</taxon>
        <taxon>Saliceae</taxon>
        <taxon>Populus</taxon>
    </lineage>
</organism>
<gene>
    <name evidence="3" type="ORF">POTOM_029917</name>
</gene>
<evidence type="ECO:0000313" key="3">
    <source>
        <dbReference type="EMBL" id="KAG6765859.1"/>
    </source>
</evidence>
<evidence type="ECO:0000256" key="2">
    <source>
        <dbReference type="SAM" id="SignalP"/>
    </source>
</evidence>
<feature type="compositionally biased region" description="Acidic residues" evidence="1">
    <location>
        <begin position="115"/>
        <end position="132"/>
    </location>
</feature>
<evidence type="ECO:0000313" key="4">
    <source>
        <dbReference type="Proteomes" id="UP000886885"/>
    </source>
</evidence>
<accession>A0A8X8CUF5</accession>
<dbReference type="Proteomes" id="UP000886885">
    <property type="component" value="Chromosome 8A"/>
</dbReference>
<proteinExistence type="predicted"/>
<comment type="caution">
    <text evidence="3">The sequence shown here is derived from an EMBL/GenBank/DDBJ whole genome shotgun (WGS) entry which is preliminary data.</text>
</comment>
<dbReference type="EMBL" id="JAAWWB010000015">
    <property type="protein sequence ID" value="KAG6765859.1"/>
    <property type="molecule type" value="Genomic_DNA"/>
</dbReference>
<evidence type="ECO:0000256" key="1">
    <source>
        <dbReference type="SAM" id="MobiDB-lite"/>
    </source>
</evidence>
<feature type="chain" id="PRO_5036477607" evidence="2">
    <location>
        <begin position="17"/>
        <end position="132"/>
    </location>
</feature>